<dbReference type="Pfam" id="PF03741">
    <property type="entry name" value="TerC"/>
    <property type="match status" value="1"/>
</dbReference>
<dbReference type="Proteomes" id="UP001596013">
    <property type="component" value="Unassembled WGS sequence"/>
</dbReference>
<evidence type="ECO:0000256" key="6">
    <source>
        <dbReference type="SAM" id="Phobius"/>
    </source>
</evidence>
<evidence type="ECO:0000256" key="5">
    <source>
        <dbReference type="ARBA" id="ARBA00023136"/>
    </source>
</evidence>
<dbReference type="EMBL" id="JBHSMK010000009">
    <property type="protein sequence ID" value="MFC5437504.1"/>
    <property type="molecule type" value="Genomic_DNA"/>
</dbReference>
<organism evidence="7 8">
    <name type="scientific">Rhodanobacter umsongensis</name>
    <dbReference type="NCBI Taxonomy" id="633153"/>
    <lineage>
        <taxon>Bacteria</taxon>
        <taxon>Pseudomonadati</taxon>
        <taxon>Pseudomonadota</taxon>
        <taxon>Gammaproteobacteria</taxon>
        <taxon>Lysobacterales</taxon>
        <taxon>Rhodanobacteraceae</taxon>
        <taxon>Rhodanobacter</taxon>
    </lineage>
</organism>
<evidence type="ECO:0000256" key="2">
    <source>
        <dbReference type="ARBA" id="ARBA00007511"/>
    </source>
</evidence>
<comment type="subcellular location">
    <subcellularLocation>
        <location evidence="1">Membrane</location>
        <topology evidence="1">Multi-pass membrane protein</topology>
    </subcellularLocation>
</comment>
<evidence type="ECO:0000256" key="4">
    <source>
        <dbReference type="ARBA" id="ARBA00022989"/>
    </source>
</evidence>
<reference evidence="8" key="1">
    <citation type="journal article" date="2019" name="Int. J. Syst. Evol. Microbiol.">
        <title>The Global Catalogue of Microorganisms (GCM) 10K type strain sequencing project: providing services to taxonomists for standard genome sequencing and annotation.</title>
        <authorList>
            <consortium name="The Broad Institute Genomics Platform"/>
            <consortium name="The Broad Institute Genome Sequencing Center for Infectious Disease"/>
            <person name="Wu L."/>
            <person name="Ma J."/>
        </authorList>
    </citation>
    <scope>NUCLEOTIDE SEQUENCE [LARGE SCALE GENOMIC DNA]</scope>
    <source>
        <strain evidence="8">JCM 17130</strain>
    </source>
</reference>
<evidence type="ECO:0000256" key="3">
    <source>
        <dbReference type="ARBA" id="ARBA00022692"/>
    </source>
</evidence>
<keyword evidence="8" id="KW-1185">Reference proteome</keyword>
<name>A0ABW0JN54_9GAMM</name>
<dbReference type="PANTHER" id="PTHR30238:SF4">
    <property type="entry name" value="SLL1022 PROTEIN"/>
    <property type="match status" value="1"/>
</dbReference>
<proteinExistence type="inferred from homology"/>
<keyword evidence="4 6" id="KW-1133">Transmembrane helix</keyword>
<feature type="transmembrane region" description="Helical" evidence="6">
    <location>
        <begin position="165"/>
        <end position="183"/>
    </location>
</feature>
<dbReference type="InterPro" id="IPR005496">
    <property type="entry name" value="Integral_membrane_TerC"/>
</dbReference>
<accession>A0ABW0JN54</accession>
<dbReference type="PANTHER" id="PTHR30238">
    <property type="entry name" value="MEMBRANE BOUND PREDICTED REDOX MODULATOR"/>
    <property type="match status" value="1"/>
</dbReference>
<gene>
    <name evidence="7" type="ORF">ACFPME_13145</name>
</gene>
<sequence length="238" mass="25504">MEFTGTDFFSGLLAIILLDLVLAGDNAIVIAMAASRLPKALQNKAVFWGTFGAVAVRFALTAVVVYLLKLPGLMLVGGVLLLPIAWKLLSHDVDDDPNISAADSFWNALRTIIVADALMGMDNVLAIAGASKGHLGLVIIGLFVSVPLVVWGSTLILKLIERFPIIMYIGAGAIAFTAGRMITHDRWVSGWFDAHQPVMYAMDALLVVGICGGGGLMQRRRNRLKRSADRIPPAHGES</sequence>
<feature type="transmembrane region" description="Helical" evidence="6">
    <location>
        <begin position="198"/>
        <end position="217"/>
    </location>
</feature>
<feature type="transmembrane region" description="Helical" evidence="6">
    <location>
        <begin position="45"/>
        <end position="66"/>
    </location>
</feature>
<comment type="similarity">
    <text evidence="2">Belongs to the TerC family.</text>
</comment>
<dbReference type="InterPro" id="IPR022301">
    <property type="entry name" value="Integral_membrane_YjbE"/>
</dbReference>
<comment type="caution">
    <text evidence="7">The sequence shown here is derived from an EMBL/GenBank/DDBJ whole genome shotgun (WGS) entry which is preliminary data.</text>
</comment>
<keyword evidence="3 6" id="KW-0812">Transmembrane</keyword>
<protein>
    <submittedName>
        <fullName evidence="7">TerC family protein</fullName>
    </submittedName>
</protein>
<dbReference type="NCBIfam" id="TIGR03717">
    <property type="entry name" value="R_switched_YjbE"/>
    <property type="match status" value="1"/>
</dbReference>
<evidence type="ECO:0000313" key="7">
    <source>
        <dbReference type="EMBL" id="MFC5437504.1"/>
    </source>
</evidence>
<keyword evidence="5 6" id="KW-0472">Membrane</keyword>
<evidence type="ECO:0000313" key="8">
    <source>
        <dbReference type="Proteomes" id="UP001596013"/>
    </source>
</evidence>
<dbReference type="RefSeq" id="WP_377306024.1">
    <property type="nucleotide sequence ID" value="NZ_JBHSMK010000009.1"/>
</dbReference>
<evidence type="ECO:0000256" key="1">
    <source>
        <dbReference type="ARBA" id="ARBA00004141"/>
    </source>
</evidence>
<feature type="transmembrane region" description="Helical" evidence="6">
    <location>
        <begin position="12"/>
        <end position="33"/>
    </location>
</feature>
<feature type="transmembrane region" description="Helical" evidence="6">
    <location>
        <begin position="134"/>
        <end position="153"/>
    </location>
</feature>